<dbReference type="Proteomes" id="UP000564836">
    <property type="component" value="Chromosome"/>
</dbReference>
<evidence type="ECO:0000313" key="2">
    <source>
        <dbReference type="EMBL" id="UGX93646.1"/>
    </source>
</evidence>
<dbReference type="EMBL" id="JACBFH010000001">
    <property type="protein sequence ID" value="NYY90313.1"/>
    <property type="molecule type" value="Genomic_DNA"/>
</dbReference>
<proteinExistence type="predicted"/>
<dbReference type="RefSeq" id="WP_166347063.1">
    <property type="nucleotide sequence ID" value="NZ_CP088280.1"/>
</dbReference>
<accession>A0A7Z0QAT0</accession>
<sequence>MPVICPLVAIERPLSSALELRLNVEPEVREGQSFTSSQIFKTLMATSIDKNGFKTFHLHRQSCKMTVISEEQLDCSGSILGAMGAEPAQG</sequence>
<reference evidence="1" key="2">
    <citation type="submission" date="2020-06" db="EMBL/GenBank/DDBJ databases">
        <title>Whole Genome Sequence of Bradyrhizobium sp. Strain 323S2.</title>
        <authorList>
            <person name="Bromfield E.S.P."/>
        </authorList>
    </citation>
    <scope>NUCLEOTIDE SEQUENCE [LARGE SCALE GENOMIC DNA]</scope>
    <source>
        <strain evidence="1">323S2</strain>
    </source>
</reference>
<evidence type="ECO:0000313" key="3">
    <source>
        <dbReference type="Proteomes" id="UP000564836"/>
    </source>
</evidence>
<name>A0A7Z0QAT0_9BRAD</name>
<protein>
    <submittedName>
        <fullName evidence="1">Uncharacterized protein</fullName>
    </submittedName>
</protein>
<evidence type="ECO:0000313" key="1">
    <source>
        <dbReference type="EMBL" id="NYY90313.1"/>
    </source>
</evidence>
<dbReference type="AlphaFoldDB" id="A0A7Z0QAT0"/>
<reference evidence="2 3" key="3">
    <citation type="journal article" date="2022" name="Int. J. Syst. Evol. Microbiol.">
        <title>Strains of Bradyrhizobium barranii sp. nov. associated with legumes native to Canada are symbionts of soybeans and belong to different subspecies (subsp. barranii subsp. nov. and subsp. apii subsp. nov.) and symbiovars (sv. glycinearum and sv. septentrionale).</title>
        <authorList>
            <person name="Bromfield E.S.P."/>
            <person name="Cloutier S."/>
            <person name="Wasai-Hara S."/>
            <person name="Minamisawa K."/>
        </authorList>
    </citation>
    <scope>NUCLEOTIDE SEQUENCE [LARGE SCALE GENOMIC DNA]</scope>
    <source>
        <strain evidence="2 3">323S2</strain>
    </source>
</reference>
<gene>
    <name evidence="2" type="ORF">G6321_00050060</name>
    <name evidence="1" type="ORF">G6321_18345</name>
</gene>
<reference evidence="2 3" key="1">
    <citation type="journal article" date="2017" name="Syst. Appl. Microbiol.">
        <title>Soybeans inoculated with root zone soils of Canadian native legumes harbour diverse and novel Bradyrhizobium spp. that possess agricultural potential.</title>
        <authorList>
            <person name="Bromfield E.S.P."/>
            <person name="Cloutier S."/>
            <person name="Tambong J.T."/>
            <person name="Tran Thi T.V."/>
        </authorList>
    </citation>
    <scope>NUCLEOTIDE SEQUENCE [LARGE SCALE GENOMIC DNA]</scope>
    <source>
        <strain evidence="2 3">323S2</strain>
    </source>
</reference>
<dbReference type="EMBL" id="CP088280">
    <property type="protein sequence ID" value="UGX93646.1"/>
    <property type="molecule type" value="Genomic_DNA"/>
</dbReference>
<organism evidence="1">
    <name type="scientific">Bradyrhizobium barranii subsp. barranii</name>
    <dbReference type="NCBI Taxonomy" id="2823807"/>
    <lineage>
        <taxon>Bacteria</taxon>
        <taxon>Pseudomonadati</taxon>
        <taxon>Pseudomonadota</taxon>
        <taxon>Alphaproteobacteria</taxon>
        <taxon>Hyphomicrobiales</taxon>
        <taxon>Nitrobacteraceae</taxon>
        <taxon>Bradyrhizobium</taxon>
        <taxon>Bradyrhizobium barranii</taxon>
    </lineage>
</organism>